<evidence type="ECO:0000313" key="3">
    <source>
        <dbReference type="Proteomes" id="UP000035721"/>
    </source>
</evidence>
<reference evidence="2 3" key="1">
    <citation type="journal article" date="2013" name="ISME J.">
        <title>A metabolic model for members of the genus Tetrasphaera involved in enhanced biological phosphorus removal.</title>
        <authorList>
            <person name="Kristiansen R."/>
            <person name="Nguyen H.T.T."/>
            <person name="Saunders A.M."/>
            <person name="Nielsen J.L."/>
            <person name="Wimmer R."/>
            <person name="Le V.Q."/>
            <person name="McIlroy S.J."/>
            <person name="Petrovski S."/>
            <person name="Seviour R.J."/>
            <person name="Calteau A."/>
            <person name="Nielsen K.L."/>
            <person name="Nielsen P.H."/>
        </authorList>
    </citation>
    <scope>NUCLEOTIDE SEQUENCE [LARGE SCALE GENOMIC DNA]</scope>
    <source>
        <strain evidence="2 3">T1-X7</strain>
    </source>
</reference>
<dbReference type="AlphaFoldDB" id="A0A077LXD4"/>
<feature type="transmembrane region" description="Helical" evidence="1">
    <location>
        <begin position="104"/>
        <end position="123"/>
    </location>
</feature>
<dbReference type="EMBL" id="CAJB01000201">
    <property type="protein sequence ID" value="CCH78346.1"/>
    <property type="molecule type" value="Genomic_DNA"/>
</dbReference>
<sequence>MTLLGLAASFLLALAAFYQQRAARETTRQGRGVVSGASALMATLVRDRVWLTGWLINLAGFGTQAVALHLGSVAAVQPLLVTQLLFALPMSSLERRTWPTPRDWASAVAICGGLVLLLAVVGVPPLAAAADRGRVVLAVVAALAMIVVLVPLAARSGPPVMVVVTAGCAGLCFALTAVFIKLTAADLVRHGVGYTARDWVGYALAGSTLLGLVLEQTAFANGPLPWAVATKEAVNPIASYALGILAFPAVFPTDAGTLAALAGAGALIVLGAIGLAASPSADVWLTRTEDVHAARG</sequence>
<evidence type="ECO:0000256" key="1">
    <source>
        <dbReference type="SAM" id="Phobius"/>
    </source>
</evidence>
<feature type="transmembrane region" description="Helical" evidence="1">
    <location>
        <begin position="48"/>
        <end position="68"/>
    </location>
</feature>
<keyword evidence="1" id="KW-1133">Transmembrane helix</keyword>
<keyword evidence="1" id="KW-0472">Membrane</keyword>
<dbReference type="NCBIfam" id="NF038012">
    <property type="entry name" value="DMT_1"/>
    <property type="match status" value="1"/>
</dbReference>
<proteinExistence type="predicted"/>
<dbReference type="STRING" id="1194083.BN12_280002"/>
<organism evidence="2 3">
    <name type="scientific">Nostocoides japonicum T1-X7</name>
    <dbReference type="NCBI Taxonomy" id="1194083"/>
    <lineage>
        <taxon>Bacteria</taxon>
        <taxon>Bacillati</taxon>
        <taxon>Actinomycetota</taxon>
        <taxon>Actinomycetes</taxon>
        <taxon>Micrococcales</taxon>
        <taxon>Intrasporangiaceae</taxon>
        <taxon>Nostocoides</taxon>
    </lineage>
</organism>
<comment type="caution">
    <text evidence="2">The sequence shown here is derived from an EMBL/GenBank/DDBJ whole genome shotgun (WGS) entry which is preliminary data.</text>
</comment>
<feature type="transmembrane region" description="Helical" evidence="1">
    <location>
        <begin position="258"/>
        <end position="277"/>
    </location>
</feature>
<evidence type="ECO:0008006" key="4">
    <source>
        <dbReference type="Google" id="ProtNLM"/>
    </source>
</evidence>
<keyword evidence="1" id="KW-0812">Transmembrane</keyword>
<name>A0A077LXD4_9MICO</name>
<dbReference type="PANTHER" id="PTHR40761">
    <property type="entry name" value="CONSERVED INTEGRAL MEMBRANE ALANINE VALINE AND LEUCINE RICH PROTEIN-RELATED"/>
    <property type="match status" value="1"/>
</dbReference>
<keyword evidence="3" id="KW-1185">Reference proteome</keyword>
<feature type="transmembrane region" description="Helical" evidence="1">
    <location>
        <begin position="135"/>
        <end position="154"/>
    </location>
</feature>
<dbReference type="PANTHER" id="PTHR40761:SF1">
    <property type="entry name" value="CONSERVED INTEGRAL MEMBRANE ALANINE VALINE AND LEUCINE RICH PROTEIN-RELATED"/>
    <property type="match status" value="1"/>
</dbReference>
<accession>A0A077LXD4</accession>
<gene>
    <name evidence="2" type="ORF">BN12_280002</name>
</gene>
<feature type="transmembrane region" description="Helical" evidence="1">
    <location>
        <begin position="233"/>
        <end position="251"/>
    </location>
</feature>
<protein>
    <recommendedName>
        <fullName evidence="4">Integral membrane protein</fullName>
    </recommendedName>
</protein>
<dbReference type="Proteomes" id="UP000035721">
    <property type="component" value="Unassembled WGS sequence"/>
</dbReference>
<evidence type="ECO:0000313" key="2">
    <source>
        <dbReference type="EMBL" id="CCH78346.1"/>
    </source>
</evidence>
<feature type="transmembrane region" description="Helical" evidence="1">
    <location>
        <begin position="200"/>
        <end position="221"/>
    </location>
</feature>
<feature type="transmembrane region" description="Helical" evidence="1">
    <location>
        <begin position="160"/>
        <end position="180"/>
    </location>
</feature>